<keyword evidence="1" id="KW-1185">Reference proteome</keyword>
<name>A0A8B7ZCT6_ACAPL</name>
<dbReference type="PANTHER" id="PTHR21174">
    <property type="match status" value="1"/>
</dbReference>
<dbReference type="PIRSF" id="PIRSF035170">
    <property type="entry name" value="HD_phosphohydro"/>
    <property type="match status" value="1"/>
</dbReference>
<evidence type="ECO:0000313" key="4">
    <source>
        <dbReference type="RefSeq" id="XP_022102799.1"/>
    </source>
</evidence>
<sequence>MAHQRLQAQWQRLVAFNQCQDSVQSNEWWIRLRNHYSEGARQYHTLEHIDNMFSLYEENRKKLTSAEEVGWAIVFHDVIYNPKARDNEDQSAELFQTFASECLPESPSSMTQRVKELILMTKTHHTEAHQVPNMYGEGDEHYFLDFDMQVLGWSSDDYDVYAQQIRQEYIHVPEQFYCSARAQVLRTFLKTANIYATREFRDLYEVQARANIEREIERLEGS</sequence>
<evidence type="ECO:0000313" key="2">
    <source>
        <dbReference type="RefSeq" id="XP_022102797.1"/>
    </source>
</evidence>
<protein>
    <submittedName>
        <fullName evidence="2 3">Uncharacterized protein LOC110985789 isoform X2</fullName>
    </submittedName>
</protein>
<dbReference type="Proteomes" id="UP000694845">
    <property type="component" value="Unplaced"/>
</dbReference>
<proteinExistence type="predicted"/>
<dbReference type="AlphaFoldDB" id="A0A8B7ZCT6"/>
<dbReference type="RefSeq" id="XP_022102798.1">
    <property type="nucleotide sequence ID" value="XM_022247106.1"/>
</dbReference>
<organism evidence="1 2">
    <name type="scientific">Acanthaster planci</name>
    <name type="common">Crown-of-thorns starfish</name>
    <dbReference type="NCBI Taxonomy" id="133434"/>
    <lineage>
        <taxon>Eukaryota</taxon>
        <taxon>Metazoa</taxon>
        <taxon>Echinodermata</taxon>
        <taxon>Eleutherozoa</taxon>
        <taxon>Asterozoa</taxon>
        <taxon>Asteroidea</taxon>
        <taxon>Valvatacea</taxon>
        <taxon>Valvatida</taxon>
        <taxon>Acanthasteridae</taxon>
        <taxon>Acanthaster</taxon>
    </lineage>
</organism>
<dbReference type="InterPro" id="IPR009218">
    <property type="entry name" value="HD_phosphohydro"/>
</dbReference>
<reference evidence="2 3" key="1">
    <citation type="submission" date="2025-04" db="UniProtKB">
        <authorList>
            <consortium name="RefSeq"/>
        </authorList>
    </citation>
    <scope>IDENTIFICATION</scope>
</reference>
<dbReference type="GeneID" id="110985789"/>
<dbReference type="RefSeq" id="XP_022102799.1">
    <property type="nucleotide sequence ID" value="XM_022247107.1"/>
</dbReference>
<evidence type="ECO:0000313" key="3">
    <source>
        <dbReference type="RefSeq" id="XP_022102798.1"/>
    </source>
</evidence>
<dbReference type="RefSeq" id="XP_022102797.1">
    <property type="nucleotide sequence ID" value="XM_022247105.1"/>
</dbReference>
<dbReference type="OrthoDB" id="2019940at2759"/>
<gene>
    <name evidence="2 3 4" type="primary">LOC110985789</name>
</gene>
<dbReference type="SUPFAM" id="SSF109604">
    <property type="entry name" value="HD-domain/PDEase-like"/>
    <property type="match status" value="1"/>
</dbReference>
<evidence type="ECO:0000313" key="1">
    <source>
        <dbReference type="Proteomes" id="UP000694845"/>
    </source>
</evidence>
<dbReference type="PANTHER" id="PTHR21174:SF0">
    <property type="entry name" value="HD PHOSPHOHYDROLASE FAMILY PROTEIN-RELATED"/>
    <property type="match status" value="1"/>
</dbReference>
<accession>A0A8B7ZCT6</accession>